<dbReference type="PANTHER" id="PTHR43286:SF6">
    <property type="entry name" value="ENDONUCLEASE III HOMOLOG"/>
    <property type="match status" value="1"/>
</dbReference>
<dbReference type="InterPro" id="IPR003265">
    <property type="entry name" value="HhH-GPD_domain"/>
</dbReference>
<keyword evidence="6" id="KW-0326">Glycosidase</keyword>
<proteinExistence type="inferred from homology"/>
<dbReference type="Gene3D" id="1.10.340.30">
    <property type="entry name" value="Hypothetical protein, domain 2"/>
    <property type="match status" value="1"/>
</dbReference>
<evidence type="ECO:0000256" key="5">
    <source>
        <dbReference type="ARBA" id="ARBA00023239"/>
    </source>
</evidence>
<dbReference type="SMART" id="SM00478">
    <property type="entry name" value="ENDO3c"/>
    <property type="match status" value="1"/>
</dbReference>
<dbReference type="SUPFAM" id="SSF48150">
    <property type="entry name" value="DNA-glycosylase"/>
    <property type="match status" value="1"/>
</dbReference>
<evidence type="ECO:0000259" key="7">
    <source>
        <dbReference type="SMART" id="SM00478"/>
    </source>
</evidence>
<accession>A0ABN9PYN0</accession>
<evidence type="ECO:0000256" key="3">
    <source>
        <dbReference type="ARBA" id="ARBA00022801"/>
    </source>
</evidence>
<dbReference type="Proteomes" id="UP001189429">
    <property type="component" value="Unassembled WGS sequence"/>
</dbReference>
<feature type="domain" description="HhH-GPD" evidence="7">
    <location>
        <begin position="32"/>
        <end position="175"/>
    </location>
</feature>
<keyword evidence="2" id="KW-0227">DNA damage</keyword>
<keyword evidence="4" id="KW-0234">DNA repair</keyword>
<dbReference type="PANTHER" id="PTHR43286">
    <property type="entry name" value="ENDONUCLEASE III-LIKE PROTEIN 1"/>
    <property type="match status" value="1"/>
</dbReference>
<dbReference type="InterPro" id="IPR004036">
    <property type="entry name" value="Endonuclease-III-like_CS2"/>
</dbReference>
<comment type="similarity">
    <text evidence="1">Belongs to the Nth/MutY family.</text>
</comment>
<keyword evidence="3" id="KW-0378">Hydrolase</keyword>
<protein>
    <recommendedName>
        <fullName evidence="7">HhH-GPD domain-containing protein</fullName>
    </recommendedName>
</protein>
<organism evidence="8 9">
    <name type="scientific">Prorocentrum cordatum</name>
    <dbReference type="NCBI Taxonomy" id="2364126"/>
    <lineage>
        <taxon>Eukaryota</taxon>
        <taxon>Sar</taxon>
        <taxon>Alveolata</taxon>
        <taxon>Dinophyceae</taxon>
        <taxon>Prorocentrales</taxon>
        <taxon>Prorocentraceae</taxon>
        <taxon>Prorocentrum</taxon>
    </lineage>
</organism>
<dbReference type="EMBL" id="CAUYUJ010001717">
    <property type="protein sequence ID" value="CAK0797272.1"/>
    <property type="molecule type" value="Genomic_DNA"/>
</dbReference>
<evidence type="ECO:0000313" key="9">
    <source>
        <dbReference type="Proteomes" id="UP001189429"/>
    </source>
</evidence>
<gene>
    <name evidence="8" type="ORF">PCOR1329_LOCUS6410</name>
</gene>
<dbReference type="Pfam" id="PF00633">
    <property type="entry name" value="HHH"/>
    <property type="match status" value="1"/>
</dbReference>
<comment type="caution">
    <text evidence="8">The sequence shown here is derived from an EMBL/GenBank/DDBJ whole genome shotgun (WGS) entry which is preliminary data.</text>
</comment>
<evidence type="ECO:0000256" key="4">
    <source>
        <dbReference type="ARBA" id="ARBA00023204"/>
    </source>
</evidence>
<evidence type="ECO:0000256" key="6">
    <source>
        <dbReference type="ARBA" id="ARBA00023295"/>
    </source>
</evidence>
<dbReference type="InterPro" id="IPR023170">
    <property type="entry name" value="HhH_base_excis_C"/>
</dbReference>
<dbReference type="PROSITE" id="PS01155">
    <property type="entry name" value="ENDONUCLEASE_III_2"/>
    <property type="match status" value="1"/>
</dbReference>
<evidence type="ECO:0000256" key="2">
    <source>
        <dbReference type="ARBA" id="ARBA00022763"/>
    </source>
</evidence>
<dbReference type="CDD" id="cd00056">
    <property type="entry name" value="ENDO3c"/>
    <property type="match status" value="1"/>
</dbReference>
<evidence type="ECO:0000313" key="8">
    <source>
        <dbReference type="EMBL" id="CAK0797272.1"/>
    </source>
</evidence>
<dbReference type="Gene3D" id="1.10.1670.10">
    <property type="entry name" value="Helix-hairpin-Helix base-excision DNA repair enzymes (C-terminal)"/>
    <property type="match status" value="1"/>
</dbReference>
<keyword evidence="9" id="KW-1185">Reference proteome</keyword>
<name>A0ABN9PYN0_9DINO</name>
<dbReference type="Pfam" id="PF00730">
    <property type="entry name" value="HhH-GPD"/>
    <property type="match status" value="1"/>
</dbReference>
<reference evidence="8" key="1">
    <citation type="submission" date="2023-10" db="EMBL/GenBank/DDBJ databases">
        <authorList>
            <person name="Chen Y."/>
            <person name="Shah S."/>
            <person name="Dougan E. K."/>
            <person name="Thang M."/>
            <person name="Chan C."/>
        </authorList>
    </citation>
    <scope>NUCLEOTIDE SEQUENCE [LARGE SCALE GENOMIC DNA]</scope>
</reference>
<dbReference type="InterPro" id="IPR011257">
    <property type="entry name" value="DNA_glycosylase"/>
</dbReference>
<evidence type="ECO:0000256" key="1">
    <source>
        <dbReference type="ARBA" id="ARBA00008343"/>
    </source>
</evidence>
<sequence length="180" mass="18868">MSAAPVDTVGPSALGGRQAAARPFRVLVAGILSAQTKDQAVADAVERLDGLGGGLCASAILGVPDADLADMLHGVSFHKRKAQYLKAVASKVAECGGQVPQSVRELMALPGVGPKIAHLVAQVAFGKVEGIVVDTHVHRICNAIGWASGRTPEQTRRALEAWLPRGLWAELTGPRNLRMR</sequence>
<dbReference type="InterPro" id="IPR000445">
    <property type="entry name" value="HhH_motif"/>
</dbReference>
<dbReference type="PIRSF" id="PIRSF001435">
    <property type="entry name" value="Nth"/>
    <property type="match status" value="1"/>
</dbReference>
<keyword evidence="5" id="KW-0456">Lyase</keyword>